<proteinExistence type="predicted"/>
<keyword evidence="3" id="KW-1185">Reference proteome</keyword>
<protein>
    <submittedName>
        <fullName evidence="2">Uncharacterized protein</fullName>
    </submittedName>
</protein>
<dbReference type="RefSeq" id="WP_189633902.1">
    <property type="nucleotide sequence ID" value="NZ_BMYQ01000006.1"/>
</dbReference>
<evidence type="ECO:0000313" key="3">
    <source>
        <dbReference type="Proteomes" id="UP000628984"/>
    </source>
</evidence>
<sequence length="54" mass="6306">MSFMFRLLGRFRKTPAAEAVTEDLFEARLRRMRGRNRLAPKGSPFRSQRSHPAT</sequence>
<feature type="compositionally biased region" description="Polar residues" evidence="1">
    <location>
        <begin position="45"/>
        <end position="54"/>
    </location>
</feature>
<dbReference type="Proteomes" id="UP000628984">
    <property type="component" value="Unassembled WGS sequence"/>
</dbReference>
<organism evidence="2 3">
    <name type="scientific">Gemmobacter lanyuensis</name>
    <dbReference type="NCBI Taxonomy" id="1054497"/>
    <lineage>
        <taxon>Bacteria</taxon>
        <taxon>Pseudomonadati</taxon>
        <taxon>Pseudomonadota</taxon>
        <taxon>Alphaproteobacteria</taxon>
        <taxon>Rhodobacterales</taxon>
        <taxon>Paracoccaceae</taxon>
        <taxon>Gemmobacter</taxon>
    </lineage>
</organism>
<reference evidence="2" key="1">
    <citation type="journal article" date="2014" name="Int. J. Syst. Evol. Microbiol.">
        <title>Complete genome sequence of Corynebacterium casei LMG S-19264T (=DSM 44701T), isolated from a smear-ripened cheese.</title>
        <authorList>
            <consortium name="US DOE Joint Genome Institute (JGI-PGF)"/>
            <person name="Walter F."/>
            <person name="Albersmeier A."/>
            <person name="Kalinowski J."/>
            <person name="Ruckert C."/>
        </authorList>
    </citation>
    <scope>NUCLEOTIDE SEQUENCE</scope>
    <source>
        <strain evidence="2">KCTC 23714</strain>
    </source>
</reference>
<feature type="region of interest" description="Disordered" evidence="1">
    <location>
        <begin position="33"/>
        <end position="54"/>
    </location>
</feature>
<dbReference type="AlphaFoldDB" id="A0A918IVP4"/>
<comment type="caution">
    <text evidence="2">The sequence shown here is derived from an EMBL/GenBank/DDBJ whole genome shotgun (WGS) entry which is preliminary data.</text>
</comment>
<reference evidence="2" key="2">
    <citation type="submission" date="2020-09" db="EMBL/GenBank/DDBJ databases">
        <authorList>
            <person name="Sun Q."/>
            <person name="Kim S."/>
        </authorList>
    </citation>
    <scope>NUCLEOTIDE SEQUENCE</scope>
    <source>
        <strain evidence="2">KCTC 23714</strain>
    </source>
</reference>
<gene>
    <name evidence="2" type="ORF">GCM10011452_21880</name>
</gene>
<dbReference type="EMBL" id="BMYQ01000006">
    <property type="protein sequence ID" value="GGW33072.1"/>
    <property type="molecule type" value="Genomic_DNA"/>
</dbReference>
<name>A0A918IVP4_9RHOB</name>
<evidence type="ECO:0000313" key="2">
    <source>
        <dbReference type="EMBL" id="GGW33072.1"/>
    </source>
</evidence>
<evidence type="ECO:0000256" key="1">
    <source>
        <dbReference type="SAM" id="MobiDB-lite"/>
    </source>
</evidence>
<accession>A0A918IVP4</accession>